<proteinExistence type="predicted"/>
<accession>A0A4R0Z0H2</accession>
<name>A0A4R0Z0H2_9GAMM</name>
<dbReference type="EMBL" id="SJTG01000001">
    <property type="protein sequence ID" value="TCI12858.1"/>
    <property type="molecule type" value="Genomic_DNA"/>
</dbReference>
<sequence length="114" mass="12574">MWSDRKQEWAGLILDNGHFDAAPSTDLEARGLWFCHAFGASPTMFRRGAEASSDCGRALPYDKGMCLEAGKTCMLSVPPPAPDKLSWSVIVHDVETRSQVLTIKARRHGARCLN</sequence>
<organism evidence="1 2">
    <name type="scientific">Dyella soli</name>
    <dbReference type="NCBI Taxonomy" id="522319"/>
    <lineage>
        <taxon>Bacteria</taxon>
        <taxon>Pseudomonadati</taxon>
        <taxon>Pseudomonadota</taxon>
        <taxon>Gammaproteobacteria</taxon>
        <taxon>Lysobacterales</taxon>
        <taxon>Rhodanobacteraceae</taxon>
        <taxon>Dyella</taxon>
    </lineage>
</organism>
<reference evidence="1 2" key="1">
    <citation type="submission" date="2019-02" db="EMBL/GenBank/DDBJ databases">
        <title>Dyella amyloliquefaciens sp. nov., isolated from forest soil.</title>
        <authorList>
            <person name="Gao Z.-H."/>
            <person name="Qiu L.-H."/>
        </authorList>
    </citation>
    <scope>NUCLEOTIDE SEQUENCE [LARGE SCALE GENOMIC DNA]</scope>
    <source>
        <strain evidence="1 2">KACC 12747</strain>
    </source>
</reference>
<protein>
    <submittedName>
        <fullName evidence="1">Uncharacterized protein</fullName>
    </submittedName>
</protein>
<gene>
    <name evidence="1" type="ORF">EZM97_05930</name>
</gene>
<comment type="caution">
    <text evidence="1">The sequence shown here is derived from an EMBL/GenBank/DDBJ whole genome shotgun (WGS) entry which is preliminary data.</text>
</comment>
<keyword evidence="2" id="KW-1185">Reference proteome</keyword>
<dbReference type="RefSeq" id="WP_131150363.1">
    <property type="nucleotide sequence ID" value="NZ_SJTG01000001.1"/>
</dbReference>
<dbReference type="Proteomes" id="UP000291822">
    <property type="component" value="Unassembled WGS sequence"/>
</dbReference>
<dbReference type="InterPro" id="IPR037049">
    <property type="entry name" value="DUF1214_C_sf"/>
</dbReference>
<dbReference type="Gene3D" id="2.60.120.600">
    <property type="entry name" value="Domain of unknown function DUF1214, C-terminal domain"/>
    <property type="match status" value="1"/>
</dbReference>
<evidence type="ECO:0000313" key="2">
    <source>
        <dbReference type="Proteomes" id="UP000291822"/>
    </source>
</evidence>
<dbReference type="AlphaFoldDB" id="A0A4R0Z0H2"/>
<evidence type="ECO:0000313" key="1">
    <source>
        <dbReference type="EMBL" id="TCI12858.1"/>
    </source>
</evidence>
<dbReference type="SUPFAM" id="SSF160935">
    <property type="entry name" value="VPA0735-like"/>
    <property type="match status" value="1"/>
</dbReference>